<dbReference type="AlphaFoldDB" id="A0A1J5EBH2"/>
<proteinExistence type="predicted"/>
<dbReference type="SUPFAM" id="SSF46548">
    <property type="entry name" value="alpha-helical ferredoxin"/>
    <property type="match status" value="1"/>
</dbReference>
<evidence type="ECO:0000313" key="5">
    <source>
        <dbReference type="EMBL" id="OIP40646.1"/>
    </source>
</evidence>
<name>A0A1J5EBH2_9BACT</name>
<feature type="domain" description="4Fe-4S ferredoxin-type" evidence="4">
    <location>
        <begin position="306"/>
        <end position="337"/>
    </location>
</feature>
<gene>
    <name evidence="5" type="ORF">AUJ95_04345</name>
</gene>
<dbReference type="InterPro" id="IPR017896">
    <property type="entry name" value="4Fe4S_Fe-S-bd"/>
</dbReference>
<evidence type="ECO:0000256" key="1">
    <source>
        <dbReference type="ARBA" id="ARBA00022723"/>
    </source>
</evidence>
<evidence type="ECO:0000259" key="4">
    <source>
        <dbReference type="PROSITE" id="PS51379"/>
    </source>
</evidence>
<sequence length="341" mass="39873">MKFLKLPANNLPEFILNLRKIGEVHIPIKKGEKSFVFRKMNKPQDISLMQLDYSRTILPLKKYFYHPTETMFEFSRDGFVQPEKPPEVHDIIFGVHACDIHGVLTLDLVFSGKYRDEYYFQRRKNISLIGLSCMPDEFCFCNSMATDYVDTGFDLFFSEIPEAYLVRVGTSKGDDMLNLSRELFEEITHKDINAHKDYSITRKKAFKRSLDIRNLPEIMDLEYESNLWDELGKRCTSCGTCSMVCPTCYCYRIFDDISLDMESGRRRRQWDCCLFRDHAMVAGRHNFRQSRADRFKHRWLHKQQSFAGVFGRPSCVGCGRCIEDCPAKIDIITESNKIQGE</sequence>
<protein>
    <recommendedName>
        <fullName evidence="4">4Fe-4S ferredoxin-type domain-containing protein</fullName>
    </recommendedName>
</protein>
<dbReference type="EMBL" id="MNYI01000112">
    <property type="protein sequence ID" value="OIP40646.1"/>
    <property type="molecule type" value="Genomic_DNA"/>
</dbReference>
<dbReference type="PANTHER" id="PTHR40447">
    <property type="entry name" value="ANAEROBIC SULFITE REDUCTASE SUBUNIT A"/>
    <property type="match status" value="1"/>
</dbReference>
<dbReference type="GO" id="GO:0046872">
    <property type="term" value="F:metal ion binding"/>
    <property type="evidence" value="ECO:0007669"/>
    <property type="project" value="UniProtKB-KW"/>
</dbReference>
<dbReference type="PROSITE" id="PS51379">
    <property type="entry name" value="4FE4S_FER_2"/>
    <property type="match status" value="2"/>
</dbReference>
<reference evidence="5 6" key="1">
    <citation type="journal article" date="2016" name="Environ. Microbiol.">
        <title>Genomic resolution of a cold subsurface aquifer community provides metabolic insights for novel microbes adapted to high CO concentrations.</title>
        <authorList>
            <person name="Probst A.J."/>
            <person name="Castelle C.J."/>
            <person name="Singh A."/>
            <person name="Brown C.T."/>
            <person name="Anantharaman K."/>
            <person name="Sharon I."/>
            <person name="Hug L.A."/>
            <person name="Burstein D."/>
            <person name="Emerson J.B."/>
            <person name="Thomas B.C."/>
            <person name="Banfield J.F."/>
        </authorList>
    </citation>
    <scope>NUCLEOTIDE SEQUENCE [LARGE SCALE GENOMIC DNA]</scope>
    <source>
        <strain evidence="5">CG2_30_40_21</strain>
    </source>
</reference>
<evidence type="ECO:0000256" key="3">
    <source>
        <dbReference type="ARBA" id="ARBA00023014"/>
    </source>
</evidence>
<keyword evidence="2" id="KW-0408">Iron</keyword>
<dbReference type="STRING" id="1817895.AUJ95_04345"/>
<keyword evidence="3" id="KW-0411">Iron-sulfur</keyword>
<dbReference type="Gene3D" id="1.10.1060.10">
    <property type="entry name" value="Alpha-helical ferredoxin"/>
    <property type="match status" value="1"/>
</dbReference>
<organism evidence="5 6">
    <name type="scientific">Candidatus Desantisbacteria bacterium CG2_30_40_21</name>
    <dbReference type="NCBI Taxonomy" id="1817895"/>
    <lineage>
        <taxon>Bacteria</taxon>
        <taxon>Candidatus Desantisiibacteriota</taxon>
    </lineage>
</organism>
<dbReference type="GO" id="GO:0051536">
    <property type="term" value="F:iron-sulfur cluster binding"/>
    <property type="evidence" value="ECO:0007669"/>
    <property type="project" value="UniProtKB-KW"/>
</dbReference>
<dbReference type="InterPro" id="IPR017900">
    <property type="entry name" value="4Fe4S_Fe_S_CS"/>
</dbReference>
<dbReference type="Pfam" id="PF17179">
    <property type="entry name" value="Fer4_22"/>
    <property type="match status" value="1"/>
</dbReference>
<evidence type="ECO:0000313" key="6">
    <source>
        <dbReference type="Proteomes" id="UP000183085"/>
    </source>
</evidence>
<feature type="domain" description="4Fe-4S ferredoxin-type" evidence="4">
    <location>
        <begin position="224"/>
        <end position="256"/>
    </location>
</feature>
<accession>A0A1J5EBH2</accession>
<dbReference type="PROSITE" id="PS00198">
    <property type="entry name" value="4FE4S_FER_1"/>
    <property type="match status" value="2"/>
</dbReference>
<evidence type="ECO:0000256" key="2">
    <source>
        <dbReference type="ARBA" id="ARBA00023004"/>
    </source>
</evidence>
<comment type="caution">
    <text evidence="5">The sequence shown here is derived from an EMBL/GenBank/DDBJ whole genome shotgun (WGS) entry which is preliminary data.</text>
</comment>
<dbReference type="PANTHER" id="PTHR40447:SF1">
    <property type="entry name" value="ANAEROBIC SULFITE REDUCTASE SUBUNIT A"/>
    <property type="match status" value="1"/>
</dbReference>
<dbReference type="InterPro" id="IPR009051">
    <property type="entry name" value="Helical_ferredxn"/>
</dbReference>
<dbReference type="Proteomes" id="UP000183085">
    <property type="component" value="Unassembled WGS sequence"/>
</dbReference>
<keyword evidence="1" id="KW-0479">Metal-binding</keyword>